<evidence type="ECO:0008006" key="2">
    <source>
        <dbReference type="Google" id="ProtNLM"/>
    </source>
</evidence>
<dbReference type="Gene3D" id="2.30.110.10">
    <property type="entry name" value="Electron Transport, Fmn-binding Protein, Chain A"/>
    <property type="match status" value="1"/>
</dbReference>
<evidence type="ECO:0000313" key="1">
    <source>
        <dbReference type="EMBL" id="SVD63389.1"/>
    </source>
</evidence>
<gene>
    <name evidence="1" type="ORF">METZ01_LOCUS416243</name>
</gene>
<accession>A0A382WXR2</accession>
<dbReference type="AlphaFoldDB" id="A0A382WXR2"/>
<dbReference type="InterPro" id="IPR012349">
    <property type="entry name" value="Split_barrel_FMN-bd"/>
</dbReference>
<reference evidence="1" key="1">
    <citation type="submission" date="2018-05" db="EMBL/GenBank/DDBJ databases">
        <authorList>
            <person name="Lanie J.A."/>
            <person name="Ng W.-L."/>
            <person name="Kazmierczak K.M."/>
            <person name="Andrzejewski T.M."/>
            <person name="Davidsen T.M."/>
            <person name="Wayne K.J."/>
            <person name="Tettelin H."/>
            <person name="Glass J.I."/>
            <person name="Rusch D."/>
            <person name="Podicherti R."/>
            <person name="Tsui H.-C.T."/>
            <person name="Winkler M.E."/>
        </authorList>
    </citation>
    <scope>NUCLEOTIDE SEQUENCE</scope>
</reference>
<sequence>MNPVDKIVADRVSAKGFNDPIADVCFLALSDDNRPSVRTLVMRNISGAGFTLFVNKTSEKWRILKAN</sequence>
<feature type="non-terminal residue" evidence="1">
    <location>
        <position position="67"/>
    </location>
</feature>
<name>A0A382WXR2_9ZZZZ</name>
<dbReference type="EMBL" id="UINC01163206">
    <property type="protein sequence ID" value="SVD63389.1"/>
    <property type="molecule type" value="Genomic_DNA"/>
</dbReference>
<organism evidence="1">
    <name type="scientific">marine metagenome</name>
    <dbReference type="NCBI Taxonomy" id="408172"/>
    <lineage>
        <taxon>unclassified sequences</taxon>
        <taxon>metagenomes</taxon>
        <taxon>ecological metagenomes</taxon>
    </lineage>
</organism>
<protein>
    <recommendedName>
        <fullName evidence="2">Pyridoxamine 5'-phosphate oxidase putative domain-containing protein</fullName>
    </recommendedName>
</protein>
<dbReference type="SUPFAM" id="SSF50475">
    <property type="entry name" value="FMN-binding split barrel"/>
    <property type="match status" value="1"/>
</dbReference>
<proteinExistence type="predicted"/>